<name>A0A2K6AUY0_MACNE</name>
<keyword evidence="1" id="KW-1133">Transmembrane helix</keyword>
<reference evidence="2" key="1">
    <citation type="submission" date="2025-08" db="UniProtKB">
        <authorList>
            <consortium name="Ensembl"/>
        </authorList>
    </citation>
    <scope>IDENTIFICATION</scope>
</reference>
<dbReference type="Proteomes" id="UP000233120">
    <property type="component" value="Unassembled WGS sequence"/>
</dbReference>
<dbReference type="OMA" id="HYNHLLM"/>
<dbReference type="GeneTree" id="ENSGT00910000147546"/>
<evidence type="ECO:0000313" key="2">
    <source>
        <dbReference type="Ensembl" id="ENSMNEP00000002946.1"/>
    </source>
</evidence>
<dbReference type="Bgee" id="ENSMNEG00000013743">
    <property type="expression patterns" value="Expressed in lung and 12 other cell types or tissues"/>
</dbReference>
<proteinExistence type="predicted"/>
<dbReference type="AlphaFoldDB" id="A0A2K6AUY0"/>
<dbReference type="Ensembl" id="ENSMNET00000014947.1">
    <property type="protein sequence ID" value="ENSMNEP00000002946.1"/>
    <property type="gene ID" value="ENSMNEG00000013743.1"/>
</dbReference>
<evidence type="ECO:0000313" key="3">
    <source>
        <dbReference type="Proteomes" id="UP000233120"/>
    </source>
</evidence>
<reference evidence="2" key="2">
    <citation type="submission" date="2025-09" db="UniProtKB">
        <authorList>
            <consortium name="Ensembl"/>
        </authorList>
    </citation>
    <scope>IDENTIFICATION</scope>
</reference>
<organism evidence="2 3">
    <name type="scientific">Macaca nemestrina</name>
    <name type="common">Pig-tailed macaque</name>
    <dbReference type="NCBI Taxonomy" id="9545"/>
    <lineage>
        <taxon>Eukaryota</taxon>
        <taxon>Metazoa</taxon>
        <taxon>Chordata</taxon>
        <taxon>Craniata</taxon>
        <taxon>Vertebrata</taxon>
        <taxon>Euteleostomi</taxon>
        <taxon>Mammalia</taxon>
        <taxon>Eutheria</taxon>
        <taxon>Euarchontoglires</taxon>
        <taxon>Primates</taxon>
        <taxon>Haplorrhini</taxon>
        <taxon>Catarrhini</taxon>
        <taxon>Cercopithecidae</taxon>
        <taxon>Cercopithecinae</taxon>
        <taxon>Macaca</taxon>
    </lineage>
</organism>
<sequence>MLCLHPSVLTGPLHGKVMSPQSDAALQSLMKLLALRMHHTCGSVVLLLCLFALICMAAVGQLHIWSPYSKMQSTLLLAHIPSPKQNLNFQLCPLK</sequence>
<keyword evidence="3" id="KW-1185">Reference proteome</keyword>
<feature type="transmembrane region" description="Helical" evidence="1">
    <location>
        <begin position="44"/>
        <end position="65"/>
    </location>
</feature>
<protein>
    <submittedName>
        <fullName evidence="2">Uncharacterized protein</fullName>
    </submittedName>
</protein>
<accession>A0A2K6AUY0</accession>
<keyword evidence="1" id="KW-0812">Transmembrane</keyword>
<evidence type="ECO:0000256" key="1">
    <source>
        <dbReference type="SAM" id="Phobius"/>
    </source>
</evidence>
<keyword evidence="1" id="KW-0472">Membrane</keyword>